<name>A0A177Y957_9NOCA</name>
<gene>
    <name evidence="1" type="ORF">A3K89_10300</name>
</gene>
<evidence type="ECO:0000313" key="2">
    <source>
        <dbReference type="Proteomes" id="UP000077519"/>
    </source>
</evidence>
<dbReference type="EMBL" id="LVHI01000037">
    <property type="protein sequence ID" value="OAK51668.1"/>
    <property type="molecule type" value="Genomic_DNA"/>
</dbReference>
<proteinExistence type="predicted"/>
<dbReference type="RefSeq" id="WP_068430194.1">
    <property type="nucleotide sequence ID" value="NZ_LVHI01000037.1"/>
</dbReference>
<dbReference type="InterPro" id="IPR023393">
    <property type="entry name" value="START-like_dom_sf"/>
</dbReference>
<dbReference type="Proteomes" id="UP000077519">
    <property type="component" value="Unassembled WGS sequence"/>
</dbReference>
<dbReference type="AlphaFoldDB" id="A0A177Y957"/>
<organism evidence="1 2">
    <name type="scientific">Rhodococcoides kyotonense</name>
    <dbReference type="NCBI Taxonomy" id="398843"/>
    <lineage>
        <taxon>Bacteria</taxon>
        <taxon>Bacillati</taxon>
        <taxon>Actinomycetota</taxon>
        <taxon>Actinomycetes</taxon>
        <taxon>Mycobacteriales</taxon>
        <taxon>Nocardiaceae</taxon>
        <taxon>Rhodococcoides</taxon>
    </lineage>
</organism>
<protein>
    <recommendedName>
        <fullName evidence="3">Polyketide cyclase / dehydrase and lipid transport</fullName>
    </recommendedName>
</protein>
<keyword evidence="2" id="KW-1185">Reference proteome</keyword>
<dbReference type="InterPro" id="IPR019587">
    <property type="entry name" value="Polyketide_cyclase/dehydratase"/>
</dbReference>
<evidence type="ECO:0008006" key="3">
    <source>
        <dbReference type="Google" id="ProtNLM"/>
    </source>
</evidence>
<reference evidence="1 2" key="1">
    <citation type="submission" date="2016-03" db="EMBL/GenBank/DDBJ databases">
        <title>Genome sequence of Rhodococcus kyotonensis KB10.</title>
        <authorList>
            <person name="Jeong H."/>
            <person name="Hong C.E."/>
            <person name="Jo S.H."/>
            <person name="Park J.M."/>
        </authorList>
    </citation>
    <scope>NUCLEOTIDE SEQUENCE [LARGE SCALE GENOMIC DNA]</scope>
    <source>
        <strain evidence="1 2">KB10</strain>
    </source>
</reference>
<dbReference type="PANTHER" id="PTHR39332">
    <property type="entry name" value="BLL4707 PROTEIN"/>
    <property type="match status" value="1"/>
</dbReference>
<dbReference type="CDD" id="cd07821">
    <property type="entry name" value="PYR_PYL_RCAR_like"/>
    <property type="match status" value="1"/>
</dbReference>
<dbReference type="Gene3D" id="3.30.530.20">
    <property type="match status" value="1"/>
</dbReference>
<evidence type="ECO:0000313" key="1">
    <source>
        <dbReference type="EMBL" id="OAK51668.1"/>
    </source>
</evidence>
<sequence length="138" mass="14557">MATVSVRQEFAQSPSALWAVVGDPAAAASWIPSVGSATMEGDVRHGVFTDGNPVRERIVAHDDENRTYTYEYVDGPLPLAECVSTIRVDAAGSGSVVSWDAEFTASGDDPAALEKDLEIGIGDIYRAALDEAGRLAQS</sequence>
<comment type="caution">
    <text evidence="1">The sequence shown here is derived from an EMBL/GenBank/DDBJ whole genome shotgun (WGS) entry which is preliminary data.</text>
</comment>
<dbReference type="SUPFAM" id="SSF55961">
    <property type="entry name" value="Bet v1-like"/>
    <property type="match status" value="1"/>
</dbReference>
<accession>A0A177Y957</accession>
<dbReference type="PANTHER" id="PTHR39332:SF7">
    <property type="entry name" value="SRPBCC FAMILY PROTEIN"/>
    <property type="match status" value="1"/>
</dbReference>
<dbReference type="Pfam" id="PF10604">
    <property type="entry name" value="Polyketide_cyc2"/>
    <property type="match status" value="1"/>
</dbReference>